<dbReference type="SUPFAM" id="SSF52540">
    <property type="entry name" value="P-loop containing nucleoside triphosphate hydrolases"/>
    <property type="match status" value="1"/>
</dbReference>
<dbReference type="GO" id="GO:0006289">
    <property type="term" value="P:nucleotide-excision repair"/>
    <property type="evidence" value="ECO:0007669"/>
    <property type="project" value="TreeGrafter"/>
</dbReference>
<evidence type="ECO:0000313" key="6">
    <source>
        <dbReference type="Proteomes" id="UP000663586"/>
    </source>
</evidence>
<gene>
    <name evidence="5" type="ORF">AArcS_1681</name>
</gene>
<dbReference type="InterPro" id="IPR014001">
    <property type="entry name" value="Helicase_ATP-bd"/>
</dbReference>
<dbReference type="GO" id="GO:0043138">
    <property type="term" value="F:3'-5' DNA helicase activity"/>
    <property type="evidence" value="ECO:0007669"/>
    <property type="project" value="TreeGrafter"/>
</dbReference>
<dbReference type="GO" id="GO:0005524">
    <property type="term" value="F:ATP binding"/>
    <property type="evidence" value="ECO:0007669"/>
    <property type="project" value="UniProtKB-KW"/>
</dbReference>
<evidence type="ECO:0000256" key="1">
    <source>
        <dbReference type="ARBA" id="ARBA00022741"/>
    </source>
</evidence>
<dbReference type="GO" id="GO:0036297">
    <property type="term" value="P:interstrand cross-link repair"/>
    <property type="evidence" value="ECO:0007669"/>
    <property type="project" value="TreeGrafter"/>
</dbReference>
<keyword evidence="5" id="KW-0378">Hydrolase</keyword>
<dbReference type="Pfam" id="PF09369">
    <property type="entry name" value="MZB"/>
    <property type="match status" value="1"/>
</dbReference>
<sequence>MSQNNETRFGSVLDAEALEESFPQYEEQLQGTEVDPPREAETVPAETVLPDELASKLEYDLYSHQAEALRKLKDGKNVSVATSTSSGKTWVYTLYYALRKRENPDARALFLYPTKALSADQELAVNELFSQLGVAARAETYDGDTSQDRRQVIREQVDVPISNFAGINAYLDSHPKWREVFANCELVVIDEAHTYSGVHGMHVSWVIRRLRRLLAYYGADPQLTCTTATIGNPEEHAELLTGAEFEVVDSDGSPHGRREIAFWEPPLQESADELVEEVSEDEILPSMRKSASDEAAGVLAHLTKNEIQTLMFADSRQGTEIGVKRAVEAATAHPDSDTYAKYAPYHAGLSKDKRNATEQALRDGEVDGVISTSALELGIDIGSVDATIISGYPGTRQSFWQRIGRAGRGTSDSLSVYVPQSDGIDQYILDNPEYLLGDNIEDAVVNLSNNSVFARHLLCAASERPITHDDLEWFGPEGRLEKAIDMWKAAGQMIGDLDRGAQYSGTARPQSDISMYTTTDEQYEVRQVDGEIDMEPLDKERVYRQYHPGSLIVYDGEQYEVQRIVEDTYQPFVELQSKHSRNYTQAIHDKSITGLDIDRCRDLGGGYQLAAGTGTVFLNYSAYNVLDMYDGTVVEAMLPIDLPPISFRTQLMWISFPRSIIDQVIAEIPDETQVTPDSDSDFEHLGMREYTLAGGLHGAEHAMIKMSPLELRLDNDDMGGLSQLDHPELESPVWFIHDAVEGGVGFAHSVYDHFEAVARRADDRITQCDCGRTEGCPACLMSSQCGNQNEPLHRYAASSLLNAALDQTS</sequence>
<dbReference type="InterPro" id="IPR027417">
    <property type="entry name" value="P-loop_NTPase"/>
</dbReference>
<dbReference type="InterPro" id="IPR011545">
    <property type="entry name" value="DEAD/DEAH_box_helicase_dom"/>
</dbReference>
<evidence type="ECO:0000259" key="3">
    <source>
        <dbReference type="PROSITE" id="PS51192"/>
    </source>
</evidence>
<dbReference type="PANTHER" id="PTHR47957">
    <property type="entry name" value="ATP-DEPENDENT HELICASE HRQ1"/>
    <property type="match status" value="1"/>
</dbReference>
<evidence type="ECO:0000256" key="2">
    <source>
        <dbReference type="ARBA" id="ARBA00022840"/>
    </source>
</evidence>
<dbReference type="GO" id="GO:0003676">
    <property type="term" value="F:nucleic acid binding"/>
    <property type="evidence" value="ECO:0007669"/>
    <property type="project" value="InterPro"/>
</dbReference>
<dbReference type="CDD" id="cd17923">
    <property type="entry name" value="DEXHc_Hrq1-like"/>
    <property type="match status" value="1"/>
</dbReference>
<dbReference type="CDD" id="cd18797">
    <property type="entry name" value="SF2_C_Hrq"/>
    <property type="match status" value="1"/>
</dbReference>
<name>A0A897MRF1_9EURY</name>
<dbReference type="InterPro" id="IPR018973">
    <property type="entry name" value="MZB"/>
</dbReference>
<evidence type="ECO:0000313" key="5">
    <source>
        <dbReference type="EMBL" id="QSG02891.1"/>
    </source>
</evidence>
<proteinExistence type="predicted"/>
<evidence type="ECO:0000259" key="4">
    <source>
        <dbReference type="PROSITE" id="PS51194"/>
    </source>
</evidence>
<dbReference type="Proteomes" id="UP000663586">
    <property type="component" value="Chromosome"/>
</dbReference>
<dbReference type="AlphaFoldDB" id="A0A897MRF1"/>
<dbReference type="GeneID" id="70685060"/>
<protein>
    <submittedName>
        <fullName evidence="5">Distinct helicase family with a unique C-terminal domain including a metal-binding cysteine cluster</fullName>
    </submittedName>
</protein>
<dbReference type="SMART" id="SM00490">
    <property type="entry name" value="HELICc"/>
    <property type="match status" value="1"/>
</dbReference>
<dbReference type="PROSITE" id="PS51192">
    <property type="entry name" value="HELICASE_ATP_BIND_1"/>
    <property type="match status" value="1"/>
</dbReference>
<feature type="domain" description="Helicase C-terminal" evidence="4">
    <location>
        <begin position="297"/>
        <end position="451"/>
    </location>
</feature>
<dbReference type="Pfam" id="PF00270">
    <property type="entry name" value="DEAD"/>
    <property type="match status" value="1"/>
</dbReference>
<dbReference type="KEGG" id="hara:AArcS_1681"/>
<accession>A0A897MRF1</accession>
<dbReference type="InterPro" id="IPR001650">
    <property type="entry name" value="Helicase_C-like"/>
</dbReference>
<dbReference type="SMART" id="SM00487">
    <property type="entry name" value="DEXDc"/>
    <property type="match status" value="1"/>
</dbReference>
<dbReference type="EMBL" id="CP064786">
    <property type="protein sequence ID" value="QSG02891.1"/>
    <property type="molecule type" value="Genomic_DNA"/>
</dbReference>
<dbReference type="RefSeq" id="WP_238476954.1">
    <property type="nucleotide sequence ID" value="NZ_CP064786.1"/>
</dbReference>
<keyword evidence="1" id="KW-0547">Nucleotide-binding</keyword>
<dbReference type="Pfam" id="PF22982">
    <property type="entry name" value="WHD_HRQ1"/>
    <property type="match status" value="1"/>
</dbReference>
<keyword evidence="6" id="KW-1185">Reference proteome</keyword>
<dbReference type="Pfam" id="PF00271">
    <property type="entry name" value="Helicase_C"/>
    <property type="match status" value="1"/>
</dbReference>
<dbReference type="PANTHER" id="PTHR47957:SF3">
    <property type="entry name" value="ATP-DEPENDENT HELICASE HRQ1"/>
    <property type="match status" value="1"/>
</dbReference>
<dbReference type="Gene3D" id="3.40.50.300">
    <property type="entry name" value="P-loop containing nucleotide triphosphate hydrolases"/>
    <property type="match status" value="2"/>
</dbReference>
<dbReference type="InterPro" id="IPR055227">
    <property type="entry name" value="HRQ1_WHD"/>
</dbReference>
<organism evidence="5 6">
    <name type="scientific">Natranaeroarchaeum sulfidigenes</name>
    <dbReference type="NCBI Taxonomy" id="2784880"/>
    <lineage>
        <taxon>Archaea</taxon>
        <taxon>Methanobacteriati</taxon>
        <taxon>Methanobacteriota</taxon>
        <taxon>Stenosarchaea group</taxon>
        <taxon>Halobacteria</taxon>
        <taxon>Halobacteriales</taxon>
        <taxon>Natronoarchaeaceae</taxon>
        <taxon>Natranaeroarchaeum</taxon>
    </lineage>
</organism>
<keyword evidence="2" id="KW-0067">ATP-binding</keyword>
<feature type="domain" description="Helicase ATP-binding" evidence="3">
    <location>
        <begin position="69"/>
        <end position="248"/>
    </location>
</feature>
<keyword evidence="5" id="KW-0347">Helicase</keyword>
<reference evidence="5" key="1">
    <citation type="submission" date="2020-11" db="EMBL/GenBank/DDBJ databases">
        <title>Carbohydrate-dependent, anaerobic sulfur respiration: A novel catabolism in halophilic archaea.</title>
        <authorList>
            <person name="Sorokin D.Y."/>
            <person name="Messina E."/>
            <person name="Smedile F."/>
            <person name="La Cono V."/>
            <person name="Hallsworth J.E."/>
            <person name="Yakimov M.M."/>
        </authorList>
    </citation>
    <scope>NUCLEOTIDE SEQUENCE</scope>
    <source>
        <strain evidence="5">AArc-S</strain>
    </source>
</reference>
<dbReference type="PROSITE" id="PS51194">
    <property type="entry name" value="HELICASE_CTER"/>
    <property type="match status" value="1"/>
</dbReference>